<reference evidence="2" key="1">
    <citation type="submission" date="2022-11" db="EMBL/GenBank/DDBJ databases">
        <title>Chitin-degrading and fungicidal potential of chitinolytic bacterial strains from marine environment of the Pacific Ocean regions.</title>
        <authorList>
            <person name="Pentekhina I."/>
            <person name="Nedashkovskaya O."/>
            <person name="Seitkalieva A."/>
            <person name="Podvolotskaya A."/>
            <person name="Tekutyeva L."/>
            <person name="Balabanova L."/>
        </authorList>
    </citation>
    <scope>NUCLEOTIDE SEQUENCE</scope>
    <source>
        <strain evidence="2">KMM 6838</strain>
    </source>
</reference>
<feature type="coiled-coil region" evidence="1">
    <location>
        <begin position="372"/>
        <end position="399"/>
    </location>
</feature>
<keyword evidence="1" id="KW-0175">Coiled coil</keyword>
<dbReference type="AlphaFoldDB" id="A0AB35I1P2"/>
<evidence type="ECO:0000256" key="1">
    <source>
        <dbReference type="SAM" id="Coils"/>
    </source>
</evidence>
<feature type="non-terminal residue" evidence="2">
    <location>
        <position position="1"/>
    </location>
</feature>
<feature type="non-terminal residue" evidence="2">
    <location>
        <position position="600"/>
    </location>
</feature>
<proteinExistence type="predicted"/>
<sequence>NMIRLDIGHDYVADYSYEVDYIRLYPTADLDEYSLDRAMEVQRISVDQVTGAVTVDLFGSYQPAGYIPDQPGASTSAELPDSWYEAEGTEMTAAGLSIDSSGFLTADGTLTGSASSRTIYYYLGDLTIPVGRTLTVTDNVELRVRGVLQIDGELRGAPSNNGVGFLGSCRGGHGNTVGAPSGGYISLRSRGEVVEGRNEIMPSINIENNAGDLTGIPDDLRGSGGAGGGKSYVWNSAEAFWEISGFGGAGGYGGAGIVAIARGIAFGVSGRINTTGADGGPGNTQFHSVPGGSGGGGAPGGVLLLVDGTNNPLPILTNNKIVACYGESPDGPGNPGYGGHCLGTAAARVMFMPKSRVPYPDASDPNAVDARVQQALAAAEEAQEDAAEALAELGDIVADGVLDRSEKLQVVREYQRLINEQAGVDAEAVEYGAHIERGEYDGALAALTAYLDGLTPDWDDATQSTPITRSVWDDTWTAVYDARQTLLNRIAEIAKSLADAAQNSADAAQGAADAAQAAADAAQQTADSAQQDATDALGELGAISADNKLHPSEKKQVIREYNDLLSEQPSISAEAVALARSWDFTDGTDGWEAHRATATA</sequence>
<comment type="caution">
    <text evidence="2">The sequence shown here is derived from an EMBL/GenBank/DDBJ whole genome shotgun (WGS) entry which is preliminary data.</text>
</comment>
<feature type="coiled-coil region" evidence="1">
    <location>
        <begin position="505"/>
        <end position="532"/>
    </location>
</feature>
<accession>A0AB35I1P2</accession>
<gene>
    <name evidence="2" type="ORF">OQJ68_16530</name>
</gene>
<name>A0AB35I1P2_MICTH</name>
<evidence type="ECO:0000313" key="3">
    <source>
        <dbReference type="Proteomes" id="UP001209730"/>
    </source>
</evidence>
<dbReference type="Proteomes" id="UP001209730">
    <property type="component" value="Unassembled WGS sequence"/>
</dbReference>
<evidence type="ECO:0000313" key="2">
    <source>
        <dbReference type="EMBL" id="MCX2803384.1"/>
    </source>
</evidence>
<organism evidence="2 3">
    <name type="scientific">Microbulbifer thermotolerans</name>
    <dbReference type="NCBI Taxonomy" id="252514"/>
    <lineage>
        <taxon>Bacteria</taxon>
        <taxon>Pseudomonadati</taxon>
        <taxon>Pseudomonadota</taxon>
        <taxon>Gammaproteobacteria</taxon>
        <taxon>Cellvibrionales</taxon>
        <taxon>Microbulbiferaceae</taxon>
        <taxon>Microbulbifer</taxon>
    </lineage>
</organism>
<protein>
    <submittedName>
        <fullName evidence="2">Uncharacterized protein</fullName>
    </submittedName>
</protein>
<dbReference type="EMBL" id="JAPHQB010000068">
    <property type="protein sequence ID" value="MCX2803384.1"/>
    <property type="molecule type" value="Genomic_DNA"/>
</dbReference>